<sequence>MHIHNRGIVWFVGSTFACFLVLLSCTTTSSPSPQASVDLFEMVARGDLDTLKTRFGKDSVNVRDANGDTLLHVGVLRNDAHVVDFLLSMGADTEAQDASGSTPLMVAVTENCFESVRMLIARDASLFSRDAQGDTPLTRAIRKGTAHELVTRKTLLQKDKSGKTPWHWAVRALDRDLIKHLVTLGPPTQERDADGHTPLSLAYSSSSDARAAEVAADLLLGGAELMHGSFSEFEIAVLKRNYDLHFTDGSTPLHVMAKRGYTGFVQFLVDRKVNLNAKNLSSATPLHEAVRAGQVDAAVLLLRSGADPNVRDASGNTCLHLVAPAPFRVRLVGALLDAGASVAIKDDYGETPLHVAARLGMDRAFVERLVGAGADISERNKKGETPLVLTIDRDHRDLTAYFVSLGADIHAEDMRGETPLTKALARGLETVKIVVTDSNLYKQDVVGRDPLHVAVSRRAHLDIVKFLFREPKQMIARDTMGNTLLHYAVANDDRAVGEFLMREGADIFSTNVHGVSPLKTALTTSGGREDWILTAANVHAQDTGGNTPLHLACEWKLTQAINGILRKGAEIEARNLNQETPLFSAVKSDAAEVISILLHPQAGNPALVDARDAVGNTVLHACVRWSALRSADVLIREADARHVSLLNARNLSGKPPLHLAARAGNVDFIRLLLSHRVALHMGDETGKSALTDAVLADQEESVHMLLSAGANPVQQDMYGRTPLHEAVLCNSQSVIAALRAAGGNPFARDSYGTTPLSLALLKGDTFVGAVVGKDPLLANSDGQTPLHLAVMENVPVQTFRLLLAKGYPIDKRDRMGSSALVLAIKKDRSDLCHELLALGADLFIANNVGESPALLVLSKNTSILKTLVGFAVNKTDSAGESILHYAAKVADEKTLQGLLAMNRFGKFLRNVAGETPYDVAVRWSRPKIAALLKE</sequence>
<organism evidence="4 5">
    <name type="scientific">Treponema pallidum subsp. pallidum (strain SS14)</name>
    <dbReference type="NCBI Taxonomy" id="455434"/>
    <lineage>
        <taxon>Bacteria</taxon>
        <taxon>Pseudomonadati</taxon>
        <taxon>Spirochaetota</taxon>
        <taxon>Spirochaetia</taxon>
        <taxon>Spirochaetales</taxon>
        <taxon>Treponemataceae</taxon>
        <taxon>Treponema</taxon>
    </lineage>
</organism>
<feature type="repeat" description="ANK" evidence="3">
    <location>
        <begin position="544"/>
        <end position="576"/>
    </location>
</feature>
<evidence type="ECO:0000313" key="5">
    <source>
        <dbReference type="Proteomes" id="UP000001202"/>
    </source>
</evidence>
<dbReference type="InterPro" id="IPR002110">
    <property type="entry name" value="Ankyrin_rpt"/>
</dbReference>
<evidence type="ECO:0000313" key="4">
    <source>
        <dbReference type="EMBL" id="ACD71252.1"/>
    </source>
</evidence>
<dbReference type="PROSITE" id="PS50297">
    <property type="entry name" value="ANK_REP_REGION"/>
    <property type="match status" value="10"/>
</dbReference>
<dbReference type="SUPFAM" id="SSF48403">
    <property type="entry name" value="Ankyrin repeat"/>
    <property type="match status" value="3"/>
</dbReference>
<feature type="repeat" description="ANK" evidence="3">
    <location>
        <begin position="652"/>
        <end position="684"/>
    </location>
</feature>
<dbReference type="AlphaFoldDB" id="A0A0H3BLI5"/>
<dbReference type="PANTHER" id="PTHR46680">
    <property type="entry name" value="NF-KAPPA-B INHIBITOR ALPHA"/>
    <property type="match status" value="1"/>
</dbReference>
<reference evidence="4 5" key="1">
    <citation type="journal article" date="2008" name="BMC Microbiol.">
        <title>Complete genome sequence of Treponema pallidum ssp. pallidum strain SS14 determined with oligonucleotide arrays.</title>
        <authorList>
            <person name="Matejkova P."/>
            <person name="Strouhal M."/>
            <person name="Smajs D."/>
            <person name="Norris S.J."/>
            <person name="Palzkill T."/>
            <person name="Petrosino J.F."/>
            <person name="Sodergren E."/>
            <person name="Norton J.E."/>
            <person name="Singh J."/>
            <person name="Richmond T.A."/>
            <person name="Molla M.N."/>
            <person name="Albert T.J."/>
            <person name="Weinstock G.M."/>
        </authorList>
    </citation>
    <scope>NUCLEOTIDE SEQUENCE [LARGE SCALE GENOMIC DNA]</scope>
    <source>
        <strain evidence="4 5">SS14</strain>
    </source>
</reference>
<feature type="repeat" description="ANK" evidence="3">
    <location>
        <begin position="161"/>
        <end position="193"/>
    </location>
</feature>
<accession>A0A0H3BLI5</accession>
<keyword evidence="1" id="KW-0677">Repeat</keyword>
<feature type="repeat" description="ANK" evidence="3">
    <location>
        <begin position="248"/>
        <end position="280"/>
    </location>
</feature>
<dbReference type="GO" id="GO:0005829">
    <property type="term" value="C:cytosol"/>
    <property type="evidence" value="ECO:0007669"/>
    <property type="project" value="TreeGrafter"/>
</dbReference>
<dbReference type="Pfam" id="PF00023">
    <property type="entry name" value="Ank"/>
    <property type="match status" value="3"/>
</dbReference>
<protein>
    <submittedName>
        <fullName evidence="4">Possible ankyrin</fullName>
    </submittedName>
</protein>
<feature type="repeat" description="ANK" evidence="3">
    <location>
        <begin position="281"/>
        <end position="313"/>
    </location>
</feature>
<dbReference type="PANTHER" id="PTHR46680:SF3">
    <property type="entry name" value="NF-KAPPA-B INHIBITOR CACTUS"/>
    <property type="match status" value="1"/>
</dbReference>
<dbReference type="PROSITE" id="PS50088">
    <property type="entry name" value="ANK_REPEAT"/>
    <property type="match status" value="15"/>
</dbReference>
<feature type="repeat" description="ANK" evidence="3">
    <location>
        <begin position="314"/>
        <end position="347"/>
    </location>
</feature>
<dbReference type="RefSeq" id="WP_010882279.1">
    <property type="nucleotide sequence ID" value="NC_010741.1"/>
</dbReference>
<feature type="repeat" description="ANK" evidence="3">
    <location>
        <begin position="718"/>
        <end position="750"/>
    </location>
</feature>
<dbReference type="GO" id="GO:0051059">
    <property type="term" value="F:NF-kappaB binding"/>
    <property type="evidence" value="ECO:0007669"/>
    <property type="project" value="TreeGrafter"/>
</dbReference>
<name>A0A0H3BLI5_TREPS</name>
<dbReference type="InterPro" id="IPR051070">
    <property type="entry name" value="NF-kappa-B_inhibitor"/>
</dbReference>
<dbReference type="KEGG" id="tpp:TPASS_0835"/>
<dbReference type="PATRIC" id="fig|455434.6.peg.824"/>
<dbReference type="EMBL" id="CP000805">
    <property type="protein sequence ID" value="ACD71252.1"/>
    <property type="molecule type" value="Genomic_DNA"/>
</dbReference>
<dbReference type="Proteomes" id="UP000001202">
    <property type="component" value="Chromosome"/>
</dbReference>
<dbReference type="SMART" id="SM00248">
    <property type="entry name" value="ANK"/>
    <property type="match status" value="20"/>
</dbReference>
<feature type="repeat" description="ANK" evidence="3">
    <location>
        <begin position="66"/>
        <end position="98"/>
    </location>
</feature>
<evidence type="ECO:0000256" key="1">
    <source>
        <dbReference type="ARBA" id="ARBA00022737"/>
    </source>
</evidence>
<feature type="repeat" description="ANK" evidence="3">
    <location>
        <begin position="480"/>
        <end position="512"/>
    </location>
</feature>
<evidence type="ECO:0000256" key="3">
    <source>
        <dbReference type="PROSITE-ProRule" id="PRU00023"/>
    </source>
</evidence>
<dbReference type="GeneID" id="93876593"/>
<feature type="repeat" description="ANK" evidence="3">
    <location>
        <begin position="781"/>
        <end position="814"/>
    </location>
</feature>
<feature type="repeat" description="ANK" evidence="3">
    <location>
        <begin position="348"/>
        <end position="381"/>
    </location>
</feature>
<dbReference type="Gene3D" id="1.25.40.20">
    <property type="entry name" value="Ankyrin repeat-containing domain"/>
    <property type="match status" value="7"/>
</dbReference>
<feature type="repeat" description="ANK" evidence="3">
    <location>
        <begin position="382"/>
        <end position="414"/>
    </location>
</feature>
<feature type="repeat" description="ANK" evidence="3">
    <location>
        <begin position="815"/>
        <end position="847"/>
    </location>
</feature>
<gene>
    <name evidence="4" type="ordered locus">TPASS_0835</name>
</gene>
<dbReference type="PROSITE" id="PS51257">
    <property type="entry name" value="PROKAR_LIPOPROTEIN"/>
    <property type="match status" value="1"/>
</dbReference>
<dbReference type="Pfam" id="PF12796">
    <property type="entry name" value="Ank_2"/>
    <property type="match status" value="5"/>
</dbReference>
<dbReference type="GO" id="GO:0071356">
    <property type="term" value="P:cellular response to tumor necrosis factor"/>
    <property type="evidence" value="ECO:0007669"/>
    <property type="project" value="TreeGrafter"/>
</dbReference>
<feature type="repeat" description="ANK" evidence="3">
    <location>
        <begin position="99"/>
        <end position="131"/>
    </location>
</feature>
<feature type="repeat" description="ANK" evidence="3">
    <location>
        <begin position="685"/>
        <end position="717"/>
    </location>
</feature>
<keyword evidence="2 3" id="KW-0040">ANK repeat</keyword>
<dbReference type="InterPro" id="IPR036770">
    <property type="entry name" value="Ankyrin_rpt-contain_sf"/>
</dbReference>
<evidence type="ECO:0000256" key="2">
    <source>
        <dbReference type="ARBA" id="ARBA00023043"/>
    </source>
</evidence>
<proteinExistence type="predicted"/>